<evidence type="ECO:0000256" key="1">
    <source>
        <dbReference type="ARBA" id="ARBA00001924"/>
    </source>
</evidence>
<evidence type="ECO:0000256" key="2">
    <source>
        <dbReference type="ARBA" id="ARBA00001971"/>
    </source>
</evidence>
<name>A0AAV8DWS3_9POAL</name>
<dbReference type="GO" id="GO:0008482">
    <property type="term" value="F:sulfite oxidase activity"/>
    <property type="evidence" value="ECO:0007669"/>
    <property type="project" value="TreeGrafter"/>
</dbReference>
<feature type="region of interest" description="Disordered" evidence="16">
    <location>
        <begin position="1"/>
        <end position="23"/>
    </location>
</feature>
<dbReference type="SUPFAM" id="SSF56524">
    <property type="entry name" value="Oxidoreductase molybdopterin-binding domain"/>
    <property type="match status" value="1"/>
</dbReference>
<dbReference type="SUPFAM" id="SSF81296">
    <property type="entry name" value="E set domains"/>
    <property type="match status" value="1"/>
</dbReference>
<dbReference type="CDD" id="cd06183">
    <property type="entry name" value="cyt_b5_reduct_like"/>
    <property type="match status" value="1"/>
</dbReference>
<dbReference type="InterPro" id="IPR008333">
    <property type="entry name" value="Cbr1-like_FAD-bd_dom"/>
</dbReference>
<dbReference type="PROSITE" id="PS51384">
    <property type="entry name" value="FAD_FR"/>
    <property type="match status" value="1"/>
</dbReference>
<dbReference type="PRINTS" id="PR00363">
    <property type="entry name" value="CYTOCHROMEB5"/>
</dbReference>
<dbReference type="InterPro" id="IPR039261">
    <property type="entry name" value="FNR_nucleotide-bd"/>
</dbReference>
<protein>
    <submittedName>
        <fullName evidence="19">Nitrate reductase</fullName>
    </submittedName>
</protein>
<dbReference type="SUPFAM" id="SSF52343">
    <property type="entry name" value="Ferredoxin reductase-like, C-terminal NADP-linked domain"/>
    <property type="match status" value="1"/>
</dbReference>
<keyword evidence="10" id="KW-0479">Metal-binding</keyword>
<dbReference type="InterPro" id="IPR017927">
    <property type="entry name" value="FAD-bd_FR_type"/>
</dbReference>
<dbReference type="PROSITE" id="PS50255">
    <property type="entry name" value="CYTOCHROME_B5_2"/>
    <property type="match status" value="1"/>
</dbReference>
<dbReference type="Pfam" id="PF00173">
    <property type="entry name" value="Cyt-b5"/>
    <property type="match status" value="1"/>
</dbReference>
<dbReference type="FunFam" id="3.90.420.10:FF:000003">
    <property type="entry name" value="Nitrate reductase"/>
    <property type="match status" value="1"/>
</dbReference>
<dbReference type="PANTHER" id="PTHR19372:SF7">
    <property type="entry name" value="SULFITE OXIDASE, MITOCHONDRIAL"/>
    <property type="match status" value="1"/>
</dbReference>
<dbReference type="Gene3D" id="2.60.40.650">
    <property type="match status" value="1"/>
</dbReference>
<evidence type="ECO:0000259" key="17">
    <source>
        <dbReference type="PROSITE" id="PS50255"/>
    </source>
</evidence>
<comment type="function">
    <text evidence="4">Nitrate reductase is a key enzyme involved in the first step of nitrate assimilation in plants, fungi and bacteria.</text>
</comment>
<dbReference type="Gene3D" id="2.40.30.10">
    <property type="entry name" value="Translation factors"/>
    <property type="match status" value="1"/>
</dbReference>
<dbReference type="InterPro" id="IPR000572">
    <property type="entry name" value="OxRdtase_Mopterin-bd_dom"/>
</dbReference>
<comment type="similarity">
    <text evidence="5">Belongs to the nitrate reductase family.</text>
</comment>
<accession>A0AAV8DWS3</accession>
<dbReference type="AlphaFoldDB" id="A0AAV8DWS3"/>
<evidence type="ECO:0000256" key="14">
    <source>
        <dbReference type="ARBA" id="ARBA00023027"/>
    </source>
</evidence>
<keyword evidence="8" id="KW-0349">Heme</keyword>
<dbReference type="Gene3D" id="3.10.120.10">
    <property type="entry name" value="Cytochrome b5-like heme/steroid binding domain"/>
    <property type="match status" value="1"/>
</dbReference>
<dbReference type="InterPro" id="IPR036374">
    <property type="entry name" value="OxRdtase_Mopterin-bd_sf"/>
</dbReference>
<dbReference type="PRINTS" id="PR00406">
    <property type="entry name" value="CYTB5RDTASE"/>
</dbReference>
<dbReference type="SMART" id="SM01117">
    <property type="entry name" value="Cyt-b5"/>
    <property type="match status" value="1"/>
</dbReference>
<evidence type="ECO:0000256" key="12">
    <source>
        <dbReference type="ARBA" id="ARBA00023002"/>
    </source>
</evidence>
<dbReference type="PRINTS" id="PR00407">
    <property type="entry name" value="EUMOPTERIN"/>
</dbReference>
<evidence type="ECO:0000256" key="16">
    <source>
        <dbReference type="SAM" id="MobiDB-lite"/>
    </source>
</evidence>
<dbReference type="GO" id="GO:0008940">
    <property type="term" value="F:nitrate reductase activity"/>
    <property type="evidence" value="ECO:0007669"/>
    <property type="project" value="UniProtKB-ARBA"/>
</dbReference>
<dbReference type="InterPro" id="IPR018506">
    <property type="entry name" value="Cyt_B5_heme-BS"/>
</dbReference>
<evidence type="ECO:0000313" key="19">
    <source>
        <dbReference type="EMBL" id="KAJ4772439.1"/>
    </source>
</evidence>
<keyword evidence="13" id="KW-0408">Iron</keyword>
<comment type="caution">
    <text evidence="19">The sequence shown here is derived from an EMBL/GenBank/DDBJ whole genome shotgun (WGS) entry which is preliminary data.</text>
</comment>
<proteinExistence type="inferred from homology"/>
<dbReference type="PROSITE" id="PS00191">
    <property type="entry name" value="CYTOCHROME_B5_1"/>
    <property type="match status" value="1"/>
</dbReference>
<feature type="domain" description="Cytochrome b5 heme-binding" evidence="17">
    <location>
        <begin position="450"/>
        <end position="525"/>
    </location>
</feature>
<dbReference type="GO" id="GO:0042128">
    <property type="term" value="P:nitrate assimilation"/>
    <property type="evidence" value="ECO:0007669"/>
    <property type="project" value="UniProtKB-KW"/>
</dbReference>
<dbReference type="Pfam" id="PF00174">
    <property type="entry name" value="Oxidored_molyb"/>
    <property type="match status" value="1"/>
</dbReference>
<comment type="cofactor">
    <cofactor evidence="1">
        <name>Mo-molybdopterin</name>
        <dbReference type="ChEBI" id="CHEBI:71302"/>
    </cofactor>
</comment>
<feature type="compositionally biased region" description="Polar residues" evidence="16">
    <location>
        <begin position="1"/>
        <end position="19"/>
    </location>
</feature>
<dbReference type="InterPro" id="IPR036400">
    <property type="entry name" value="Cyt_B5-like_heme/steroid_sf"/>
</dbReference>
<dbReference type="PROSITE" id="PS00559">
    <property type="entry name" value="MOLYBDOPTERIN_EUK"/>
    <property type="match status" value="1"/>
</dbReference>
<evidence type="ECO:0000256" key="3">
    <source>
        <dbReference type="ARBA" id="ARBA00001974"/>
    </source>
</evidence>
<gene>
    <name evidence="19" type="ORF">LUZ62_056696</name>
</gene>
<evidence type="ECO:0000256" key="10">
    <source>
        <dbReference type="ARBA" id="ARBA00022723"/>
    </source>
</evidence>
<dbReference type="SUPFAM" id="SSF55856">
    <property type="entry name" value="Cytochrome b5-like heme/steroid binding domain"/>
    <property type="match status" value="1"/>
</dbReference>
<dbReference type="GO" id="GO:0043546">
    <property type="term" value="F:molybdopterin cofactor binding"/>
    <property type="evidence" value="ECO:0007669"/>
    <property type="project" value="InterPro"/>
</dbReference>
<dbReference type="InterPro" id="IPR005066">
    <property type="entry name" value="MoCF_OxRdtse_dimer"/>
</dbReference>
<dbReference type="FunFam" id="3.10.120.10:FF:000007">
    <property type="entry name" value="Sulfite oxidase, mitochondrial"/>
    <property type="match status" value="1"/>
</dbReference>
<keyword evidence="20" id="KW-1185">Reference proteome</keyword>
<evidence type="ECO:0000256" key="8">
    <source>
        <dbReference type="ARBA" id="ARBA00022617"/>
    </source>
</evidence>
<dbReference type="FunFam" id="2.40.30.10:FF:000021">
    <property type="entry name" value="NADH-cytochrome b5 reductase"/>
    <property type="match status" value="1"/>
</dbReference>
<dbReference type="Pfam" id="PF00970">
    <property type="entry name" value="FAD_binding_6"/>
    <property type="match status" value="1"/>
</dbReference>
<keyword evidence="12" id="KW-0560">Oxidoreductase</keyword>
<comment type="subunit">
    <text evidence="6">Homodimer.</text>
</comment>
<dbReference type="Gene3D" id="3.90.420.10">
    <property type="entry name" value="Oxidoreductase, molybdopterin-binding domain"/>
    <property type="match status" value="1"/>
</dbReference>
<evidence type="ECO:0000256" key="13">
    <source>
        <dbReference type="ARBA" id="ARBA00023004"/>
    </source>
</evidence>
<reference evidence="19" key="1">
    <citation type="submission" date="2022-08" db="EMBL/GenBank/DDBJ databases">
        <authorList>
            <person name="Marques A."/>
        </authorList>
    </citation>
    <scope>NUCLEOTIDE SEQUENCE</scope>
    <source>
        <strain evidence="19">RhyPub2mFocal</strain>
        <tissue evidence="19">Leaves</tissue>
    </source>
</reference>
<evidence type="ECO:0000256" key="5">
    <source>
        <dbReference type="ARBA" id="ARBA00006253"/>
    </source>
</evidence>
<dbReference type="Pfam" id="PF03404">
    <property type="entry name" value="Mo-co_dimer"/>
    <property type="match status" value="1"/>
</dbReference>
<dbReference type="GO" id="GO:0020037">
    <property type="term" value="F:heme binding"/>
    <property type="evidence" value="ECO:0007669"/>
    <property type="project" value="InterPro"/>
</dbReference>
<keyword evidence="11" id="KW-0274">FAD</keyword>
<evidence type="ECO:0000256" key="7">
    <source>
        <dbReference type="ARBA" id="ARBA00022505"/>
    </source>
</evidence>
<dbReference type="Pfam" id="PF00175">
    <property type="entry name" value="NAD_binding_1"/>
    <property type="match status" value="1"/>
</dbReference>
<evidence type="ECO:0000256" key="9">
    <source>
        <dbReference type="ARBA" id="ARBA00022630"/>
    </source>
</evidence>
<evidence type="ECO:0000313" key="20">
    <source>
        <dbReference type="Proteomes" id="UP001140206"/>
    </source>
</evidence>
<dbReference type="SUPFAM" id="SSF63380">
    <property type="entry name" value="Riboflavin synthase domain-like"/>
    <property type="match status" value="1"/>
</dbReference>
<dbReference type="FunFam" id="3.40.50.80:FF:000025">
    <property type="entry name" value="Nitrate reductase [NADH]"/>
    <property type="match status" value="1"/>
</dbReference>
<keyword evidence="15" id="KW-0534">Nitrate assimilation</keyword>
<dbReference type="EMBL" id="JAMFTS010000003">
    <property type="protein sequence ID" value="KAJ4772439.1"/>
    <property type="molecule type" value="Genomic_DNA"/>
</dbReference>
<dbReference type="Proteomes" id="UP001140206">
    <property type="component" value="Chromosome 3"/>
</dbReference>
<dbReference type="InterPro" id="IPR014756">
    <property type="entry name" value="Ig_E-set"/>
</dbReference>
<evidence type="ECO:0000256" key="6">
    <source>
        <dbReference type="ARBA" id="ARBA00011738"/>
    </source>
</evidence>
<dbReference type="InterPro" id="IPR001199">
    <property type="entry name" value="Cyt_B5-like_heme/steroid-bd"/>
</dbReference>
<dbReference type="GO" id="GO:0006790">
    <property type="term" value="P:sulfur compound metabolic process"/>
    <property type="evidence" value="ECO:0007669"/>
    <property type="project" value="TreeGrafter"/>
</dbReference>
<feature type="region of interest" description="Disordered" evidence="16">
    <location>
        <begin position="429"/>
        <end position="449"/>
    </location>
</feature>
<keyword evidence="14" id="KW-0520">NAD</keyword>
<feature type="domain" description="FAD-binding FR-type" evidence="18">
    <location>
        <begin position="586"/>
        <end position="698"/>
    </location>
</feature>
<dbReference type="InterPro" id="IPR008335">
    <property type="entry name" value="Mopterin_OxRdtase_euk"/>
</dbReference>
<evidence type="ECO:0000256" key="15">
    <source>
        <dbReference type="ARBA" id="ARBA00023063"/>
    </source>
</evidence>
<comment type="cofactor">
    <cofactor evidence="3">
        <name>FAD</name>
        <dbReference type="ChEBI" id="CHEBI:57692"/>
    </cofactor>
</comment>
<dbReference type="PANTHER" id="PTHR19372">
    <property type="entry name" value="SULFITE REDUCTASE"/>
    <property type="match status" value="1"/>
</dbReference>
<evidence type="ECO:0000259" key="18">
    <source>
        <dbReference type="PROSITE" id="PS51384"/>
    </source>
</evidence>
<evidence type="ECO:0000256" key="4">
    <source>
        <dbReference type="ARBA" id="ARBA00003838"/>
    </source>
</evidence>
<organism evidence="19 20">
    <name type="scientific">Rhynchospora pubera</name>
    <dbReference type="NCBI Taxonomy" id="906938"/>
    <lineage>
        <taxon>Eukaryota</taxon>
        <taxon>Viridiplantae</taxon>
        <taxon>Streptophyta</taxon>
        <taxon>Embryophyta</taxon>
        <taxon>Tracheophyta</taxon>
        <taxon>Spermatophyta</taxon>
        <taxon>Magnoliopsida</taxon>
        <taxon>Liliopsida</taxon>
        <taxon>Poales</taxon>
        <taxon>Cyperaceae</taxon>
        <taxon>Cyperoideae</taxon>
        <taxon>Rhynchosporeae</taxon>
        <taxon>Rhynchospora</taxon>
    </lineage>
</organism>
<dbReference type="PRINTS" id="PR00371">
    <property type="entry name" value="FPNCR"/>
</dbReference>
<dbReference type="InterPro" id="IPR001709">
    <property type="entry name" value="Flavoprot_Pyr_Nucl_cyt_Rdtase"/>
</dbReference>
<sequence length="847" mass="94975">MTTFVGETTRNRTSLSSAHGSPKVHNLYSDKNTEYDWASLYASHQDVEPPTSDLRDDGTVDSWIKRSPVLIRHTGKHPFNCEPPLNRLMQYGFITPASLHYVRSHGPVPRGDWSTWTVEVTGLVKHPHKFTMDELVHGFEPLEIPVTLACSGNRRKEQNMVRRTMGFNWGPGATSTSVWRGARLYDVLKKCSIMSQKAGAIHVCFEGAEDLAAPGVSNYGTSVRRETAMDPSRDIMLAYMQNGELIAPDHGFPVRIIVPGFTGGRSVKWVKRIVVSTKESDNNYHYRDNRLLPSHVDSELATAEGGGRKVTRVEITLDGGATWRVCTLNQPEKPTKYGKYWCWSFWYVKIDMVHLIGAKEIAVRAWDESNNSQPEKLNWNVLGMFNNSWYRVKMHTSRADNGEVGLVFEHPVQPANGAGGWMERNKQLTGAENAQSIKESTSAPSLSTSTKKYTMEEVSKHSTRESAWIVIHGNVYDCTSYIKDHPGGADSILINAGTDCTEEFDSIHSDRAKELLEKFLIGEVITTQQSGKKEVASDLKTPNQIEGTHVNHNSKEGVSDMKRPIYEESHVNHNNAKNLQALVNPREKVKCTLVEKIVISRDTRIFRFALPLPEQVLGLPVGKHIFVSAIIDEKLCLRAYTPSSHADEKGHCDLIIKVYFKGENPKYPNGGVMSQYLDSLPLGSTIDIKGPLGEIEYIGCGNFLVKGETRFAKRLAMIAGGTGITPIYQVIQAILRDQPGDKTEMHLIYANWSEDDILLRQELDKWAEMYPDQLKVWYVVNQVKNPELDWKYSIGYVTESILRDHIPLGTASDTLALICGPPPMIKLAVLPNLEKMGYDMAKSCLLF</sequence>
<comment type="cofactor">
    <cofactor evidence="2">
        <name>heme</name>
        <dbReference type="ChEBI" id="CHEBI:30413"/>
    </cofactor>
</comment>
<dbReference type="InterPro" id="IPR001433">
    <property type="entry name" value="OxRdtase_FAD/NAD-bd"/>
</dbReference>
<keyword evidence="9" id="KW-0285">Flavoprotein</keyword>
<dbReference type="InterPro" id="IPR017938">
    <property type="entry name" value="Riboflavin_synthase-like_b-brl"/>
</dbReference>
<dbReference type="Gene3D" id="3.40.50.80">
    <property type="entry name" value="Nucleotide-binding domain of ferredoxin-NADP reductase (FNR) module"/>
    <property type="match status" value="1"/>
</dbReference>
<dbReference type="InterPro" id="IPR022407">
    <property type="entry name" value="OxRdtase_Mopterin_BS"/>
</dbReference>
<keyword evidence="7" id="KW-0500">Molybdenum</keyword>
<dbReference type="GO" id="GO:0030151">
    <property type="term" value="F:molybdenum ion binding"/>
    <property type="evidence" value="ECO:0007669"/>
    <property type="project" value="InterPro"/>
</dbReference>
<evidence type="ECO:0000256" key="11">
    <source>
        <dbReference type="ARBA" id="ARBA00022827"/>
    </source>
</evidence>